<dbReference type="PANTHER" id="PTHR43337">
    <property type="entry name" value="XANTHINE/URACIL PERMEASE C887.17-RELATED"/>
    <property type="match status" value="1"/>
</dbReference>
<dbReference type="GO" id="GO:0012505">
    <property type="term" value="C:endomembrane system"/>
    <property type="evidence" value="ECO:0007669"/>
    <property type="project" value="UniProtKB-SubCell"/>
</dbReference>
<dbReference type="GO" id="GO:0005345">
    <property type="term" value="F:purine nucleobase transmembrane transporter activity"/>
    <property type="evidence" value="ECO:0007669"/>
    <property type="project" value="TreeGrafter"/>
</dbReference>
<dbReference type="OrthoDB" id="431212at2759"/>
<dbReference type="PANTHER" id="PTHR43337:SF1">
    <property type="entry name" value="XANTHINE_URACIL PERMEASE C887.17-RELATED"/>
    <property type="match status" value="1"/>
</dbReference>
<feature type="region of interest" description="Disordered" evidence="7">
    <location>
        <begin position="512"/>
        <end position="542"/>
    </location>
</feature>
<gene>
    <name evidence="9" type="ORF">FisN_18Lh041</name>
</gene>
<evidence type="ECO:0000256" key="7">
    <source>
        <dbReference type="SAM" id="MobiDB-lite"/>
    </source>
</evidence>
<dbReference type="InterPro" id="IPR045018">
    <property type="entry name" value="Azg-like"/>
</dbReference>
<evidence type="ECO:0000313" key="10">
    <source>
        <dbReference type="Proteomes" id="UP000198406"/>
    </source>
</evidence>
<keyword evidence="3" id="KW-0813">Transport</keyword>
<keyword evidence="4 8" id="KW-0812">Transmembrane</keyword>
<dbReference type="Proteomes" id="UP000198406">
    <property type="component" value="Unassembled WGS sequence"/>
</dbReference>
<comment type="caution">
    <text evidence="9">The sequence shown here is derived from an EMBL/GenBank/DDBJ whole genome shotgun (WGS) entry which is preliminary data.</text>
</comment>
<comment type="subcellular location">
    <subcellularLocation>
        <location evidence="1">Endomembrane system</location>
        <topology evidence="1">Multi-pass membrane protein</topology>
    </subcellularLocation>
</comment>
<dbReference type="GO" id="GO:0015854">
    <property type="term" value="P:guanine transport"/>
    <property type="evidence" value="ECO:0007669"/>
    <property type="project" value="TreeGrafter"/>
</dbReference>
<dbReference type="GO" id="GO:0015853">
    <property type="term" value="P:adenine transport"/>
    <property type="evidence" value="ECO:0007669"/>
    <property type="project" value="TreeGrafter"/>
</dbReference>
<feature type="transmembrane region" description="Helical" evidence="8">
    <location>
        <begin position="433"/>
        <end position="451"/>
    </location>
</feature>
<feature type="transmembrane region" description="Helical" evidence="8">
    <location>
        <begin position="406"/>
        <end position="427"/>
    </location>
</feature>
<name>A0A1Z5K1T0_FISSO</name>
<accession>A0A1Z5K1T0</accession>
<evidence type="ECO:0000256" key="3">
    <source>
        <dbReference type="ARBA" id="ARBA00022448"/>
    </source>
</evidence>
<dbReference type="AlphaFoldDB" id="A0A1Z5K1T0"/>
<feature type="transmembrane region" description="Helical" evidence="8">
    <location>
        <begin position="249"/>
        <end position="267"/>
    </location>
</feature>
<evidence type="ECO:0000256" key="4">
    <source>
        <dbReference type="ARBA" id="ARBA00022692"/>
    </source>
</evidence>
<dbReference type="Pfam" id="PF00860">
    <property type="entry name" value="Xan_ur_permease"/>
    <property type="match status" value="2"/>
</dbReference>
<dbReference type="EMBL" id="BDSP01000142">
    <property type="protein sequence ID" value="GAX20102.1"/>
    <property type="molecule type" value="Genomic_DNA"/>
</dbReference>
<feature type="transmembrane region" description="Helical" evidence="8">
    <location>
        <begin position="370"/>
        <end position="394"/>
    </location>
</feature>
<dbReference type="InParanoid" id="A0A1Z5K1T0"/>
<evidence type="ECO:0000256" key="6">
    <source>
        <dbReference type="ARBA" id="ARBA00023136"/>
    </source>
</evidence>
<protein>
    <submittedName>
        <fullName evidence="9">Putative MFS transporter, AGZA family, xanthine/uracil permease</fullName>
    </submittedName>
</protein>
<feature type="transmembrane region" description="Helical" evidence="8">
    <location>
        <begin position="463"/>
        <end position="491"/>
    </location>
</feature>
<reference evidence="9 10" key="1">
    <citation type="journal article" date="2015" name="Plant Cell">
        <title>Oil accumulation by the oleaginous diatom Fistulifera solaris as revealed by the genome and transcriptome.</title>
        <authorList>
            <person name="Tanaka T."/>
            <person name="Maeda Y."/>
            <person name="Veluchamy A."/>
            <person name="Tanaka M."/>
            <person name="Abida H."/>
            <person name="Marechal E."/>
            <person name="Bowler C."/>
            <person name="Muto M."/>
            <person name="Sunaga Y."/>
            <person name="Tanaka M."/>
            <person name="Yoshino T."/>
            <person name="Taniguchi T."/>
            <person name="Fukuda Y."/>
            <person name="Nemoto M."/>
            <person name="Matsumoto M."/>
            <person name="Wong P.S."/>
            <person name="Aburatani S."/>
            <person name="Fujibuchi W."/>
        </authorList>
    </citation>
    <scope>NUCLEOTIDE SEQUENCE [LARGE SCALE GENOMIC DNA]</scope>
    <source>
        <strain evidence="9 10">JPCC DA0580</strain>
    </source>
</reference>
<feature type="compositionally biased region" description="Polar residues" evidence="7">
    <location>
        <begin position="513"/>
        <end position="525"/>
    </location>
</feature>
<evidence type="ECO:0000256" key="2">
    <source>
        <dbReference type="ARBA" id="ARBA00005697"/>
    </source>
</evidence>
<evidence type="ECO:0000256" key="5">
    <source>
        <dbReference type="ARBA" id="ARBA00022989"/>
    </source>
</evidence>
<dbReference type="GO" id="GO:0005886">
    <property type="term" value="C:plasma membrane"/>
    <property type="evidence" value="ECO:0007669"/>
    <property type="project" value="TreeGrafter"/>
</dbReference>
<comment type="similarity">
    <text evidence="2">Belongs to the nucleobase:cation symporter-2 (NCS2) (TC 2.A.40) family. Azg-like subfamily.</text>
</comment>
<organism evidence="9 10">
    <name type="scientific">Fistulifera solaris</name>
    <name type="common">Oleaginous diatom</name>
    <dbReference type="NCBI Taxonomy" id="1519565"/>
    <lineage>
        <taxon>Eukaryota</taxon>
        <taxon>Sar</taxon>
        <taxon>Stramenopiles</taxon>
        <taxon>Ochrophyta</taxon>
        <taxon>Bacillariophyta</taxon>
        <taxon>Bacillariophyceae</taxon>
        <taxon>Bacillariophycidae</taxon>
        <taxon>Naviculales</taxon>
        <taxon>Naviculaceae</taxon>
        <taxon>Fistulifera</taxon>
    </lineage>
</organism>
<keyword evidence="10" id="KW-1185">Reference proteome</keyword>
<evidence type="ECO:0000256" key="8">
    <source>
        <dbReference type="SAM" id="Phobius"/>
    </source>
</evidence>
<keyword evidence="6 8" id="KW-0472">Membrane</keyword>
<sequence>MGVFIDSIDEAVNESPVGRFFELKERGSKLSIEFRGALATFMSMAYILAVNPRIISDSGGPCPVPESGNLFDPEYSSCIEGVKKELITSTALASMFGCFAMGLGANLPVALAPGMGMNAYFTYSVVGFRGTGNISYESACTAVLIEGFIFLFLAVTGIRYWIIKFIPEPVRFATPAAIGAFLAHLGLQTAEGIGLVVSDIATAVTLGACPLSKRTPIVALTPDCAANTNFCVTSDAYTCDDEGGVMTSAMTWLGLLGMVIMLILLAYRWRSAFIVGISFVTFISWFRDTAVTYFPNDDIGDARFEYFKQVVSIEPLDKVLAPFTNELSDAGVALFTFLYVDFLDTSGTLLGIVSAMGYVNEEGDFSKSHFAYSADALATIFGSIFGLSPVTSYIESGSGVEAGSRTGLTAVFCGFFFFLSLFFAPIIASIPAWAIGGALIIVGSLMARSLAKVKWYDITDAATAFITVMVMPLTYSIAYGLIAGIGTYVVLQGTFHFLTLFGIEKPVFEDPELSQQEKSVDQTNSTKKDEKSDEEDADDENA</sequence>
<proteinExistence type="inferred from homology"/>
<dbReference type="InterPro" id="IPR006043">
    <property type="entry name" value="NCS2"/>
</dbReference>
<feature type="compositionally biased region" description="Acidic residues" evidence="7">
    <location>
        <begin position="532"/>
        <end position="542"/>
    </location>
</feature>
<feature type="transmembrane region" description="Helical" evidence="8">
    <location>
        <begin position="110"/>
        <end position="128"/>
    </location>
</feature>
<evidence type="ECO:0000313" key="9">
    <source>
        <dbReference type="EMBL" id="GAX20102.1"/>
    </source>
</evidence>
<feature type="transmembrane region" description="Helical" evidence="8">
    <location>
        <begin position="140"/>
        <end position="162"/>
    </location>
</feature>
<keyword evidence="5 8" id="KW-1133">Transmembrane helix</keyword>
<evidence type="ECO:0000256" key="1">
    <source>
        <dbReference type="ARBA" id="ARBA00004127"/>
    </source>
</evidence>